<sequence length="242" mass="27841">MRKVLAMTNVNLIVDAIKSVGNGSTGLEIANYAIESNQESFDATVKKQGSEEKARNFVYYVYDRLHNYPSSKNHVDLEVGEDGIRRFYLKDQSDLEDEVEVEEDQALDVEQETPDDYSGLSKQTISRKMAEKEYVGKLCKRDQIRYYDFWAISKRINSLCGGTYFDVDHATSVYDNQQVAFTPNNLQLLNTTRNKIKNSKSEARFTWEEQVTHIKSTVICATDGEHDTDELDLYIEQLKVIF</sequence>
<evidence type="ECO:0000313" key="1">
    <source>
        <dbReference type="EMBL" id="AAQ17769.1"/>
    </source>
</evidence>
<evidence type="ECO:0008006" key="3">
    <source>
        <dbReference type="Google" id="ProtNLM"/>
    </source>
</evidence>
<gene>
    <name evidence="1" type="ORF">Aeh1ORF108c</name>
</gene>
<accession>Q76YX7</accession>
<organism evidence="1 2">
    <name type="scientific">Aeromonas phage Aeh1</name>
    <dbReference type="NCBI Taxonomy" id="2880362"/>
    <lineage>
        <taxon>Viruses</taxon>
        <taxon>Duplodnaviria</taxon>
        <taxon>Heunggongvirae</taxon>
        <taxon>Uroviricota</taxon>
        <taxon>Caudoviricetes</taxon>
        <taxon>Pantevenvirales</taxon>
        <taxon>Straboviridae</taxon>
        <taxon>Cinqassovirus</taxon>
        <taxon>Cinqassovirus aeh1</taxon>
    </lineage>
</organism>
<dbReference type="KEGG" id="vg:2657901"/>
<protein>
    <recommendedName>
        <fullName evidence="3">HNH endonuclease</fullName>
    </recommendedName>
</protein>
<evidence type="ECO:0000313" key="2">
    <source>
        <dbReference type="Proteomes" id="UP000002555"/>
    </source>
</evidence>
<keyword evidence="2" id="KW-1185">Reference proteome</keyword>
<proteinExistence type="predicted"/>
<name>Q76YX7_9CAUD</name>
<dbReference type="Proteomes" id="UP000002555">
    <property type="component" value="Segment"/>
</dbReference>
<dbReference type="EMBL" id="AY266303">
    <property type="protein sequence ID" value="AAQ17769.1"/>
    <property type="molecule type" value="Genomic_DNA"/>
</dbReference>
<dbReference type="RefSeq" id="NP_943992.1">
    <property type="nucleotide sequence ID" value="NC_005260.1"/>
</dbReference>
<reference evidence="1 2" key="1">
    <citation type="journal article" date="2001" name="J. Bacteriol.">
        <title>Phylogeny of the major head and tail genes of the wide-ranging T4-type bacteriophages.</title>
        <authorList>
            <person name="Tetart F."/>
            <person name="Desplats C."/>
            <person name="Kutateladze M."/>
            <person name="Monod C."/>
            <person name="Ackermann H.W."/>
            <person name="Krisch H.M."/>
        </authorList>
    </citation>
    <scope>NUCLEOTIDE SEQUENCE</scope>
</reference>